<keyword evidence="12" id="KW-1185">Reference proteome</keyword>
<evidence type="ECO:0000256" key="4">
    <source>
        <dbReference type="ARBA" id="ARBA00022692"/>
    </source>
</evidence>
<feature type="transmembrane region" description="Helical" evidence="10">
    <location>
        <begin position="227"/>
        <end position="245"/>
    </location>
</feature>
<evidence type="ECO:0000256" key="6">
    <source>
        <dbReference type="ARBA" id="ARBA00022989"/>
    </source>
</evidence>
<dbReference type="Pfam" id="PF01151">
    <property type="entry name" value="ELO"/>
    <property type="match status" value="1"/>
</dbReference>
<dbReference type="PANTHER" id="PTHR11157:SF145">
    <property type="entry name" value="ELONGATION OF VERY LONG CHAIN FATTY ACIDS PROTEIN"/>
    <property type="match status" value="1"/>
</dbReference>
<organism evidence="11 12">
    <name type="scientific">Channa striata</name>
    <name type="common">Snakehead murrel</name>
    <name type="synonym">Ophicephalus striatus</name>
    <dbReference type="NCBI Taxonomy" id="64152"/>
    <lineage>
        <taxon>Eukaryota</taxon>
        <taxon>Metazoa</taxon>
        <taxon>Chordata</taxon>
        <taxon>Craniata</taxon>
        <taxon>Vertebrata</taxon>
        <taxon>Euteleostomi</taxon>
        <taxon>Actinopterygii</taxon>
        <taxon>Neopterygii</taxon>
        <taxon>Teleostei</taxon>
        <taxon>Neoteleostei</taxon>
        <taxon>Acanthomorphata</taxon>
        <taxon>Anabantaria</taxon>
        <taxon>Anabantiformes</taxon>
        <taxon>Channoidei</taxon>
        <taxon>Channidae</taxon>
        <taxon>Channa</taxon>
    </lineage>
</organism>
<dbReference type="AlphaFoldDB" id="A0AA88J4D1"/>
<protein>
    <recommendedName>
        <fullName evidence="10">Elongation of very long chain fatty acids protein</fullName>
        <ecNumber evidence="10">2.3.1.199</ecNumber>
    </recommendedName>
    <alternativeName>
        <fullName evidence="10">Very-long-chain 3-oxoacyl-CoA synthase</fullName>
    </alternativeName>
</protein>
<evidence type="ECO:0000313" key="11">
    <source>
        <dbReference type="EMBL" id="KAK2821926.1"/>
    </source>
</evidence>
<keyword evidence="2 10" id="KW-0444">Lipid biosynthesis</keyword>
<evidence type="ECO:0000256" key="10">
    <source>
        <dbReference type="RuleBase" id="RU361115"/>
    </source>
</evidence>
<evidence type="ECO:0000256" key="3">
    <source>
        <dbReference type="ARBA" id="ARBA00022679"/>
    </source>
</evidence>
<dbReference type="InterPro" id="IPR002076">
    <property type="entry name" value="ELO_fam"/>
</dbReference>
<gene>
    <name evidence="11" type="ORF">Q5P01_021991</name>
</gene>
<feature type="transmembrane region" description="Helical" evidence="10">
    <location>
        <begin position="161"/>
        <end position="185"/>
    </location>
</feature>
<name>A0AA88J4D1_CHASR</name>
<dbReference type="Proteomes" id="UP001187415">
    <property type="component" value="Unassembled WGS sequence"/>
</dbReference>
<keyword evidence="9 10" id="KW-0275">Fatty acid biosynthesis</keyword>
<keyword evidence="8 10" id="KW-0472">Membrane</keyword>
<dbReference type="GO" id="GO:0019367">
    <property type="term" value="P:fatty acid elongation, saturated fatty acid"/>
    <property type="evidence" value="ECO:0007669"/>
    <property type="project" value="TreeGrafter"/>
</dbReference>
<feature type="transmembrane region" description="Helical" evidence="10">
    <location>
        <begin position="29"/>
        <end position="49"/>
    </location>
</feature>
<keyword evidence="5 10" id="KW-0276">Fatty acid metabolism</keyword>
<dbReference type="PANTHER" id="PTHR11157">
    <property type="entry name" value="FATTY ACID ACYL TRANSFERASE-RELATED"/>
    <property type="match status" value="1"/>
</dbReference>
<dbReference type="EC" id="2.3.1.199" evidence="10"/>
<keyword evidence="4 10" id="KW-0812">Transmembrane</keyword>
<keyword evidence="6 10" id="KW-1133">Transmembrane helix</keyword>
<feature type="transmembrane region" description="Helical" evidence="10">
    <location>
        <begin position="197"/>
        <end position="215"/>
    </location>
</feature>
<evidence type="ECO:0000256" key="8">
    <source>
        <dbReference type="ARBA" id="ARBA00023136"/>
    </source>
</evidence>
<keyword evidence="3 10" id="KW-0808">Transferase</keyword>
<dbReference type="GO" id="GO:0030148">
    <property type="term" value="P:sphingolipid biosynthetic process"/>
    <property type="evidence" value="ECO:0007669"/>
    <property type="project" value="TreeGrafter"/>
</dbReference>
<keyword evidence="7 10" id="KW-0443">Lipid metabolism</keyword>
<sequence length="299" mass="34586">MSTALTMWQKLQLFYQGILENGDRRTEKWLMVSSPVPISSIVLCYLVIIGAGPKLVAKRTPVNLETVLRVYNFAMLCLSAYMVFEFAASSWMPRYSLLCQPVDYSDSPLAVRGLSLKHVNKFFFILRKKNSQLTFLRVHHHATMVFNWWAGVKYVAGGQSFLIGLINSLVHVVMNLYYGLAALGLSVTKYLWWKQHLTSLQLLQFFIIIHSSYNLFAHCDFPDSMNVVVWVYSASLIVLFCSFCYHTPRQEGGQDGIKGRRGRNAVQYTTHVWKERTELRRRRCHKLFLLHFSFVQTHA</sequence>
<dbReference type="GO" id="GO:0009922">
    <property type="term" value="F:fatty acid elongase activity"/>
    <property type="evidence" value="ECO:0007669"/>
    <property type="project" value="UniProtKB-EC"/>
</dbReference>
<evidence type="ECO:0000256" key="1">
    <source>
        <dbReference type="ARBA" id="ARBA00004141"/>
    </source>
</evidence>
<dbReference type="GO" id="GO:0005789">
    <property type="term" value="C:endoplasmic reticulum membrane"/>
    <property type="evidence" value="ECO:0007669"/>
    <property type="project" value="TreeGrafter"/>
</dbReference>
<dbReference type="GO" id="GO:0034626">
    <property type="term" value="P:fatty acid elongation, polyunsaturated fatty acid"/>
    <property type="evidence" value="ECO:0007669"/>
    <property type="project" value="TreeGrafter"/>
</dbReference>
<dbReference type="EMBL" id="JAUPFM010000018">
    <property type="protein sequence ID" value="KAK2821926.1"/>
    <property type="molecule type" value="Genomic_DNA"/>
</dbReference>
<evidence type="ECO:0000256" key="7">
    <source>
        <dbReference type="ARBA" id="ARBA00023098"/>
    </source>
</evidence>
<proteinExistence type="inferred from homology"/>
<feature type="transmembrane region" description="Helical" evidence="10">
    <location>
        <begin position="70"/>
        <end position="88"/>
    </location>
</feature>
<evidence type="ECO:0000256" key="5">
    <source>
        <dbReference type="ARBA" id="ARBA00022832"/>
    </source>
</evidence>
<comment type="similarity">
    <text evidence="10">Belongs to the ELO family.</text>
</comment>
<dbReference type="GO" id="GO:0042761">
    <property type="term" value="P:very long-chain fatty acid biosynthetic process"/>
    <property type="evidence" value="ECO:0007669"/>
    <property type="project" value="TreeGrafter"/>
</dbReference>
<accession>A0AA88J4D1</accession>
<dbReference type="GO" id="GO:0034625">
    <property type="term" value="P:fatty acid elongation, monounsaturated fatty acid"/>
    <property type="evidence" value="ECO:0007669"/>
    <property type="project" value="TreeGrafter"/>
</dbReference>
<comment type="caution">
    <text evidence="11">The sequence shown here is derived from an EMBL/GenBank/DDBJ whole genome shotgun (WGS) entry which is preliminary data.</text>
</comment>
<comment type="catalytic activity">
    <reaction evidence="10">
        <text>a very-long-chain acyl-CoA + malonyl-CoA + H(+) = a very-long-chain 3-oxoacyl-CoA + CO2 + CoA</text>
        <dbReference type="Rhea" id="RHEA:32727"/>
        <dbReference type="ChEBI" id="CHEBI:15378"/>
        <dbReference type="ChEBI" id="CHEBI:16526"/>
        <dbReference type="ChEBI" id="CHEBI:57287"/>
        <dbReference type="ChEBI" id="CHEBI:57384"/>
        <dbReference type="ChEBI" id="CHEBI:90725"/>
        <dbReference type="ChEBI" id="CHEBI:90736"/>
        <dbReference type="EC" id="2.3.1.199"/>
    </reaction>
</comment>
<reference evidence="11" key="1">
    <citation type="submission" date="2023-07" db="EMBL/GenBank/DDBJ databases">
        <title>Chromosome-level Genome Assembly of Striped Snakehead (Channa striata).</title>
        <authorList>
            <person name="Liu H."/>
        </authorList>
    </citation>
    <scope>NUCLEOTIDE SEQUENCE</scope>
    <source>
        <strain evidence="11">Gz</strain>
        <tissue evidence="11">Muscle</tissue>
    </source>
</reference>
<evidence type="ECO:0000256" key="9">
    <source>
        <dbReference type="ARBA" id="ARBA00023160"/>
    </source>
</evidence>
<evidence type="ECO:0000313" key="12">
    <source>
        <dbReference type="Proteomes" id="UP001187415"/>
    </source>
</evidence>
<comment type="subcellular location">
    <subcellularLocation>
        <location evidence="1">Membrane</location>
        <topology evidence="1">Multi-pass membrane protein</topology>
    </subcellularLocation>
</comment>
<evidence type="ECO:0000256" key="2">
    <source>
        <dbReference type="ARBA" id="ARBA00022516"/>
    </source>
</evidence>